<evidence type="ECO:0000256" key="1">
    <source>
        <dbReference type="SAM" id="MobiDB-lite"/>
    </source>
</evidence>
<organism evidence="2 3">
    <name type="scientific">Marchantia polymorpha subsp. ruderalis</name>
    <dbReference type="NCBI Taxonomy" id="1480154"/>
    <lineage>
        <taxon>Eukaryota</taxon>
        <taxon>Viridiplantae</taxon>
        <taxon>Streptophyta</taxon>
        <taxon>Embryophyta</taxon>
        <taxon>Marchantiophyta</taxon>
        <taxon>Marchantiopsida</taxon>
        <taxon>Marchantiidae</taxon>
        <taxon>Marchantiales</taxon>
        <taxon>Marchantiaceae</taxon>
        <taxon>Marchantia</taxon>
    </lineage>
</organism>
<comment type="caution">
    <text evidence="2">The sequence shown here is derived from an EMBL/GenBank/DDBJ whole genome shotgun (WGS) entry which is preliminary data.</text>
</comment>
<gene>
    <name evidence="2" type="ORF">AXG93_4139s1060</name>
</gene>
<sequence>MGVEPISAGVEYSTRSAESIEMDEKKSGQWSRETVQYTIQYEGLSTILLVDAGYVRDVVRGSEIIDQDGVSGPRAWIYPMYGSPGAPSGLACRAARPRPEQLTTDDARNKSELAQGSPRLQREQALRDRSTRRRTKKNQAALYKIRDENSSRGGSRCSEPGQLRRERLGASENERGRGSLAFGAERAERHISSRESSGRAHGLKEVDQIAD</sequence>
<feature type="compositionally biased region" description="Basic and acidic residues" evidence="1">
    <location>
        <begin position="185"/>
        <end position="211"/>
    </location>
</feature>
<dbReference type="AlphaFoldDB" id="A0A176VR54"/>
<reference evidence="2" key="1">
    <citation type="submission" date="2016-03" db="EMBL/GenBank/DDBJ databases">
        <title>Mechanisms controlling the formation of the plant cell surface in tip-growing cells are functionally conserved among land plants.</title>
        <authorList>
            <person name="Honkanen S."/>
            <person name="Jones V.A."/>
            <person name="Morieri G."/>
            <person name="Champion C."/>
            <person name="Hetherington A.J."/>
            <person name="Kelly S."/>
            <person name="Saint-Marcoux D."/>
            <person name="Proust H."/>
            <person name="Prescott H."/>
            <person name="Dolan L."/>
        </authorList>
    </citation>
    <scope>NUCLEOTIDE SEQUENCE [LARGE SCALE GENOMIC DNA]</scope>
    <source>
        <tissue evidence="2">Whole gametophyte</tissue>
    </source>
</reference>
<protein>
    <submittedName>
        <fullName evidence="2">Uncharacterized protein</fullName>
    </submittedName>
</protein>
<feature type="region of interest" description="Disordered" evidence="1">
    <location>
        <begin position="89"/>
        <end position="211"/>
    </location>
</feature>
<accession>A0A176VR54</accession>
<dbReference type="Proteomes" id="UP000077202">
    <property type="component" value="Unassembled WGS sequence"/>
</dbReference>
<dbReference type="EMBL" id="LVLJ01003038">
    <property type="protein sequence ID" value="OAE22863.1"/>
    <property type="molecule type" value="Genomic_DNA"/>
</dbReference>
<evidence type="ECO:0000313" key="3">
    <source>
        <dbReference type="Proteomes" id="UP000077202"/>
    </source>
</evidence>
<name>A0A176VR54_MARPO</name>
<proteinExistence type="predicted"/>
<feature type="compositionally biased region" description="Basic and acidic residues" evidence="1">
    <location>
        <begin position="162"/>
        <end position="177"/>
    </location>
</feature>
<feature type="compositionally biased region" description="Basic and acidic residues" evidence="1">
    <location>
        <begin position="120"/>
        <end position="129"/>
    </location>
</feature>
<evidence type="ECO:0000313" key="2">
    <source>
        <dbReference type="EMBL" id="OAE22863.1"/>
    </source>
</evidence>
<keyword evidence="3" id="KW-1185">Reference proteome</keyword>